<feature type="transmembrane region" description="Helical" evidence="8">
    <location>
        <begin position="171"/>
        <end position="200"/>
    </location>
</feature>
<comment type="subcellular location">
    <subcellularLocation>
        <location evidence="1 8">Cell membrane</location>
        <topology evidence="1 8">Multi-pass membrane protein</topology>
    </subcellularLocation>
</comment>
<keyword evidence="7 8" id="KW-0472">Membrane</keyword>
<gene>
    <name evidence="9" type="ORF">ACFPT7_02635</name>
</gene>
<evidence type="ECO:0000313" key="9">
    <source>
        <dbReference type="EMBL" id="MFC5861183.1"/>
    </source>
</evidence>
<keyword evidence="10" id="KW-1185">Reference proteome</keyword>
<protein>
    <recommendedName>
        <fullName evidence="8">Probable membrane transporter protein</fullName>
    </recommendedName>
</protein>
<dbReference type="Proteomes" id="UP001596091">
    <property type="component" value="Unassembled WGS sequence"/>
</dbReference>
<evidence type="ECO:0000313" key="10">
    <source>
        <dbReference type="Proteomes" id="UP001596091"/>
    </source>
</evidence>
<feature type="transmembrane region" description="Helical" evidence="8">
    <location>
        <begin position="123"/>
        <end position="143"/>
    </location>
</feature>
<organism evidence="9 10">
    <name type="scientific">Acidicapsa dinghuensis</name>
    <dbReference type="NCBI Taxonomy" id="2218256"/>
    <lineage>
        <taxon>Bacteria</taxon>
        <taxon>Pseudomonadati</taxon>
        <taxon>Acidobacteriota</taxon>
        <taxon>Terriglobia</taxon>
        <taxon>Terriglobales</taxon>
        <taxon>Acidobacteriaceae</taxon>
        <taxon>Acidicapsa</taxon>
    </lineage>
</organism>
<feature type="transmembrane region" description="Helical" evidence="8">
    <location>
        <begin position="97"/>
        <end position="117"/>
    </location>
</feature>
<dbReference type="PANTHER" id="PTHR30269:SF0">
    <property type="entry name" value="MEMBRANE TRANSPORTER PROTEIN YFCA-RELATED"/>
    <property type="match status" value="1"/>
</dbReference>
<dbReference type="RefSeq" id="WP_263334242.1">
    <property type="nucleotide sequence ID" value="NZ_JAGSYH010000002.1"/>
</dbReference>
<feature type="transmembrane region" description="Helical" evidence="8">
    <location>
        <begin position="265"/>
        <end position="283"/>
    </location>
</feature>
<comment type="caution">
    <text evidence="9">The sequence shown here is derived from an EMBL/GenBank/DDBJ whole genome shotgun (WGS) entry which is preliminary data.</text>
</comment>
<proteinExistence type="inferred from homology"/>
<evidence type="ECO:0000256" key="5">
    <source>
        <dbReference type="ARBA" id="ARBA00022692"/>
    </source>
</evidence>
<keyword evidence="6 8" id="KW-1133">Transmembrane helix</keyword>
<dbReference type="InterPro" id="IPR052017">
    <property type="entry name" value="TSUP"/>
</dbReference>
<dbReference type="InterPro" id="IPR002781">
    <property type="entry name" value="TM_pro_TauE-like"/>
</dbReference>
<keyword evidence="3" id="KW-0813">Transport</keyword>
<evidence type="ECO:0000256" key="8">
    <source>
        <dbReference type="RuleBase" id="RU363041"/>
    </source>
</evidence>
<evidence type="ECO:0000256" key="1">
    <source>
        <dbReference type="ARBA" id="ARBA00004651"/>
    </source>
</evidence>
<evidence type="ECO:0000256" key="4">
    <source>
        <dbReference type="ARBA" id="ARBA00022475"/>
    </source>
</evidence>
<accession>A0ABW1EAU2</accession>
<dbReference type="PANTHER" id="PTHR30269">
    <property type="entry name" value="TRANSMEMBRANE PROTEIN YFCA"/>
    <property type="match status" value="1"/>
</dbReference>
<dbReference type="EMBL" id="JBHSPH010000001">
    <property type="protein sequence ID" value="MFC5861183.1"/>
    <property type="molecule type" value="Genomic_DNA"/>
</dbReference>
<keyword evidence="4 8" id="KW-1003">Cell membrane</keyword>
<evidence type="ECO:0000256" key="6">
    <source>
        <dbReference type="ARBA" id="ARBA00022989"/>
    </source>
</evidence>
<evidence type="ECO:0000256" key="2">
    <source>
        <dbReference type="ARBA" id="ARBA00009142"/>
    </source>
</evidence>
<dbReference type="Pfam" id="PF01925">
    <property type="entry name" value="TauE"/>
    <property type="match status" value="1"/>
</dbReference>
<feature type="transmembrane region" description="Helical" evidence="8">
    <location>
        <begin position="30"/>
        <end position="53"/>
    </location>
</feature>
<evidence type="ECO:0000256" key="7">
    <source>
        <dbReference type="ARBA" id="ARBA00023136"/>
    </source>
</evidence>
<feature type="transmembrane region" description="Helical" evidence="8">
    <location>
        <begin position="212"/>
        <end position="232"/>
    </location>
</feature>
<name>A0ABW1EAU2_9BACT</name>
<evidence type="ECO:0000256" key="3">
    <source>
        <dbReference type="ARBA" id="ARBA00022448"/>
    </source>
</evidence>
<keyword evidence="5 8" id="KW-0812">Transmembrane</keyword>
<sequence length="287" mass="30445">MLAWIAVIAPHGWSAVGVAESLFSGMGSRLLWVIVAAFLAGALNAVAGGGSFLSFPALLGVGLGPIQANATNTVALWPGQLTSIAGYWVEVKKHPKLAIKMGIAGLLGGSLGAVVLLNTPAKTFMFLVPWLLLFAALIFALSGPVMKRLQRRKGLPAVDPRRERARQSGQLILVLATIVICFYIGYFGAGAGFLIISLLSVFGFEDLNEMNAMKVVSTTMANGIACILFAVSGKVEWRFCLAAMVTCAIGGYSSARIAQRANPRVLRAMVVVIGLGMAAYFFWRNHS</sequence>
<comment type="similarity">
    <text evidence="2 8">Belongs to the 4-toluene sulfonate uptake permease (TSUP) (TC 2.A.102) family.</text>
</comment>
<reference evidence="10" key="1">
    <citation type="journal article" date="2019" name="Int. J. Syst. Evol. Microbiol.">
        <title>The Global Catalogue of Microorganisms (GCM) 10K type strain sequencing project: providing services to taxonomists for standard genome sequencing and annotation.</title>
        <authorList>
            <consortium name="The Broad Institute Genomics Platform"/>
            <consortium name="The Broad Institute Genome Sequencing Center for Infectious Disease"/>
            <person name="Wu L."/>
            <person name="Ma J."/>
        </authorList>
    </citation>
    <scope>NUCLEOTIDE SEQUENCE [LARGE SCALE GENOMIC DNA]</scope>
    <source>
        <strain evidence="10">JCM 4087</strain>
    </source>
</reference>